<evidence type="ECO:0000259" key="1">
    <source>
        <dbReference type="Pfam" id="PF12762"/>
    </source>
</evidence>
<gene>
    <name evidence="3" type="ORF">ALC53_12005</name>
</gene>
<dbReference type="GO" id="GO:0003676">
    <property type="term" value="F:nucleic acid binding"/>
    <property type="evidence" value="ECO:0007669"/>
    <property type="project" value="InterPro"/>
</dbReference>
<dbReference type="PANTHER" id="PTHR47163">
    <property type="entry name" value="DDE_TNP_IS1595 DOMAIN-CONTAINING PROTEIN"/>
    <property type="match status" value="1"/>
</dbReference>
<evidence type="ECO:0000313" key="4">
    <source>
        <dbReference type="Proteomes" id="UP000078540"/>
    </source>
</evidence>
<sequence length="245" mass="29383">MQDNARPHTTANTREFLMENSIRLLPHPAMSPDLNLIEYIWDIMVHRLRNFRKHRTDSVRVSKFKIVFEKDYTLNWSMEVFKIIKVQQTNSVTYLLKDSRREPIQFIAYFLLMSPRHKLLMNELELDSRTVINWTNFCRELFQQWITKEQKQIDGENKIVKLDEAKIGKRKSFRWNRDIHNVFIVPVSNRNTETILPIIRQYVAPGNIIHIDKWHAYDALQNENYTHLTVNLKILKIILKILSIL</sequence>
<dbReference type="InterPro" id="IPR024445">
    <property type="entry name" value="Tnp_ISXO2-like"/>
</dbReference>
<dbReference type="Proteomes" id="UP000078540">
    <property type="component" value="Unassembled WGS sequence"/>
</dbReference>
<organism evidence="3 4">
    <name type="scientific">Atta colombica</name>
    <dbReference type="NCBI Taxonomy" id="520822"/>
    <lineage>
        <taxon>Eukaryota</taxon>
        <taxon>Metazoa</taxon>
        <taxon>Ecdysozoa</taxon>
        <taxon>Arthropoda</taxon>
        <taxon>Hexapoda</taxon>
        <taxon>Insecta</taxon>
        <taxon>Pterygota</taxon>
        <taxon>Neoptera</taxon>
        <taxon>Endopterygota</taxon>
        <taxon>Hymenoptera</taxon>
        <taxon>Apocrita</taxon>
        <taxon>Aculeata</taxon>
        <taxon>Formicoidea</taxon>
        <taxon>Formicidae</taxon>
        <taxon>Myrmicinae</taxon>
        <taxon>Atta</taxon>
    </lineage>
</organism>
<dbReference type="InterPro" id="IPR053164">
    <property type="entry name" value="IS1016-like_transposase"/>
</dbReference>
<dbReference type="Pfam" id="PF13358">
    <property type="entry name" value="DDE_3"/>
    <property type="match status" value="1"/>
</dbReference>
<dbReference type="PANTHER" id="PTHR47163:SF2">
    <property type="entry name" value="SI:DKEY-17M8.2"/>
    <property type="match status" value="1"/>
</dbReference>
<name>A0A195AZ80_9HYME</name>
<accession>A0A195AZ80</accession>
<evidence type="ECO:0000259" key="2">
    <source>
        <dbReference type="Pfam" id="PF13358"/>
    </source>
</evidence>
<proteinExistence type="predicted"/>
<dbReference type="InterPro" id="IPR036397">
    <property type="entry name" value="RNaseH_sf"/>
</dbReference>
<protein>
    <recommendedName>
        <fullName evidence="5">ISXO2-like transposase domain-containing protein</fullName>
    </recommendedName>
</protein>
<evidence type="ECO:0000313" key="3">
    <source>
        <dbReference type="EMBL" id="KYM77511.1"/>
    </source>
</evidence>
<feature type="domain" description="ISXO2-like transposase" evidence="1">
    <location>
        <begin position="177"/>
        <end position="232"/>
    </location>
</feature>
<dbReference type="Gene3D" id="3.30.420.10">
    <property type="entry name" value="Ribonuclease H-like superfamily/Ribonuclease H"/>
    <property type="match status" value="1"/>
</dbReference>
<evidence type="ECO:0008006" key="5">
    <source>
        <dbReference type="Google" id="ProtNLM"/>
    </source>
</evidence>
<reference evidence="3 4" key="1">
    <citation type="submission" date="2015-09" db="EMBL/GenBank/DDBJ databases">
        <title>Atta colombica WGS genome.</title>
        <authorList>
            <person name="Nygaard S."/>
            <person name="Hu H."/>
            <person name="Boomsma J."/>
            <person name="Zhang G."/>
        </authorList>
    </citation>
    <scope>NUCLEOTIDE SEQUENCE [LARGE SCALE GENOMIC DNA]</scope>
    <source>
        <strain evidence="3">Treedump-2</strain>
        <tissue evidence="3">Whole body</tissue>
    </source>
</reference>
<feature type="domain" description="Tc1-like transposase DDE" evidence="2">
    <location>
        <begin position="3"/>
        <end position="56"/>
    </location>
</feature>
<dbReference type="AlphaFoldDB" id="A0A195AZ80"/>
<keyword evidence="4" id="KW-1185">Reference proteome</keyword>
<dbReference type="Pfam" id="PF12762">
    <property type="entry name" value="DDE_Tnp_IS1595"/>
    <property type="match status" value="1"/>
</dbReference>
<dbReference type="EMBL" id="KQ976697">
    <property type="protein sequence ID" value="KYM77511.1"/>
    <property type="molecule type" value="Genomic_DNA"/>
</dbReference>
<dbReference type="InterPro" id="IPR038717">
    <property type="entry name" value="Tc1-like_DDE_dom"/>
</dbReference>